<sequence>MRNCVGHGDRCKSFTLSDPRAAFSNDQESGITLPHQTTVGTLDILIAIYCSESRHQCSQCNCQLPDISGCLPLFSFLFNGERWEKSSQERERPVLGKSDIPNELKKYMDDLDSNDFIGGY</sequence>
<evidence type="ECO:0000313" key="1">
    <source>
        <dbReference type="EMBL" id="GBO22076.1"/>
    </source>
</evidence>
<protein>
    <submittedName>
        <fullName evidence="1">Uncharacterized protein</fullName>
    </submittedName>
</protein>
<proteinExistence type="predicted"/>
<keyword evidence="2" id="KW-1185">Reference proteome</keyword>
<gene>
    <name evidence="1" type="ORF">AVEN_85731_1</name>
</gene>
<comment type="caution">
    <text evidence="1">The sequence shown here is derived from an EMBL/GenBank/DDBJ whole genome shotgun (WGS) entry which is preliminary data.</text>
</comment>
<name>A0A4Y2VD77_ARAVE</name>
<reference evidence="1 2" key="1">
    <citation type="journal article" date="2019" name="Sci. Rep.">
        <title>Orb-weaving spider Araneus ventricosus genome elucidates the spidroin gene catalogue.</title>
        <authorList>
            <person name="Kono N."/>
            <person name="Nakamura H."/>
            <person name="Ohtoshi R."/>
            <person name="Moran D.A.P."/>
            <person name="Shinohara A."/>
            <person name="Yoshida Y."/>
            <person name="Fujiwara M."/>
            <person name="Mori M."/>
            <person name="Tomita M."/>
            <person name="Arakawa K."/>
        </authorList>
    </citation>
    <scope>NUCLEOTIDE SEQUENCE [LARGE SCALE GENOMIC DNA]</scope>
</reference>
<organism evidence="1 2">
    <name type="scientific">Araneus ventricosus</name>
    <name type="common">Orbweaver spider</name>
    <name type="synonym">Epeira ventricosa</name>
    <dbReference type="NCBI Taxonomy" id="182803"/>
    <lineage>
        <taxon>Eukaryota</taxon>
        <taxon>Metazoa</taxon>
        <taxon>Ecdysozoa</taxon>
        <taxon>Arthropoda</taxon>
        <taxon>Chelicerata</taxon>
        <taxon>Arachnida</taxon>
        <taxon>Araneae</taxon>
        <taxon>Araneomorphae</taxon>
        <taxon>Entelegynae</taxon>
        <taxon>Araneoidea</taxon>
        <taxon>Araneidae</taxon>
        <taxon>Araneus</taxon>
    </lineage>
</organism>
<dbReference type="Proteomes" id="UP000499080">
    <property type="component" value="Unassembled WGS sequence"/>
</dbReference>
<accession>A0A4Y2VD77</accession>
<evidence type="ECO:0000313" key="2">
    <source>
        <dbReference type="Proteomes" id="UP000499080"/>
    </source>
</evidence>
<dbReference type="EMBL" id="BGPR01045209">
    <property type="protein sequence ID" value="GBO22076.1"/>
    <property type="molecule type" value="Genomic_DNA"/>
</dbReference>
<dbReference type="AlphaFoldDB" id="A0A4Y2VD77"/>